<dbReference type="GO" id="GO:0005223">
    <property type="term" value="F:intracellularly cGMP-activated cation channel activity"/>
    <property type="evidence" value="ECO:0007669"/>
    <property type="project" value="TreeGrafter"/>
</dbReference>
<evidence type="ECO:0000259" key="2">
    <source>
        <dbReference type="PROSITE" id="PS50042"/>
    </source>
</evidence>
<sequence length="144" mass="16367">MYIVKRGQLNYVSDDGSTVLKVLKEGNVFGQLSILNLSGDRSLNKHTVAVRSRGYTDVYVLRQEDVCEVLQEYPEARQVLFKKAKEMLIADDMWEESLADEDDDKWAMLTLEEQLMGLDGNISKVDQQIAQLYQSFSVSSVPLI</sequence>
<accession>A0A0M3JL99</accession>
<dbReference type="EMBL" id="UYRR01021514">
    <property type="protein sequence ID" value="VDK31022.1"/>
    <property type="molecule type" value="Genomic_DNA"/>
</dbReference>
<dbReference type="SUPFAM" id="SSF51206">
    <property type="entry name" value="cAMP-binding domain-like"/>
    <property type="match status" value="1"/>
</dbReference>
<evidence type="ECO:0000313" key="3">
    <source>
        <dbReference type="EMBL" id="VDK31022.1"/>
    </source>
</evidence>
<reference evidence="5" key="1">
    <citation type="submission" date="2017-02" db="UniProtKB">
        <authorList>
            <consortium name="WormBaseParasite"/>
        </authorList>
    </citation>
    <scope>IDENTIFICATION</scope>
</reference>
<dbReference type="Pfam" id="PF00027">
    <property type="entry name" value="cNMP_binding"/>
    <property type="match status" value="1"/>
</dbReference>
<dbReference type="InterPro" id="IPR018490">
    <property type="entry name" value="cNMP-bd_dom_sf"/>
</dbReference>
<protein>
    <submittedName>
        <fullName evidence="5">Cyclic nucleotide-binding domain-containing protein</fullName>
    </submittedName>
</protein>
<keyword evidence="1" id="KW-0406">Ion transport</keyword>
<dbReference type="PANTHER" id="PTHR45638:SF11">
    <property type="entry name" value="CYCLIC NUCLEOTIDE-GATED CATION CHANNEL SUBUNIT A"/>
    <property type="match status" value="1"/>
</dbReference>
<organism evidence="5">
    <name type="scientific">Anisakis simplex</name>
    <name type="common">Herring worm</name>
    <dbReference type="NCBI Taxonomy" id="6269"/>
    <lineage>
        <taxon>Eukaryota</taxon>
        <taxon>Metazoa</taxon>
        <taxon>Ecdysozoa</taxon>
        <taxon>Nematoda</taxon>
        <taxon>Chromadorea</taxon>
        <taxon>Rhabditida</taxon>
        <taxon>Spirurina</taxon>
        <taxon>Ascaridomorpha</taxon>
        <taxon>Ascaridoidea</taxon>
        <taxon>Anisakidae</taxon>
        <taxon>Anisakis</taxon>
        <taxon>Anisakis simplex complex</taxon>
    </lineage>
</organism>
<dbReference type="Proteomes" id="UP000267096">
    <property type="component" value="Unassembled WGS sequence"/>
</dbReference>
<evidence type="ECO:0000313" key="5">
    <source>
        <dbReference type="WBParaSite" id="ASIM_0000842901-mRNA-1"/>
    </source>
</evidence>
<reference evidence="3 4" key="2">
    <citation type="submission" date="2018-11" db="EMBL/GenBank/DDBJ databases">
        <authorList>
            <consortium name="Pathogen Informatics"/>
        </authorList>
    </citation>
    <scope>NUCLEOTIDE SEQUENCE [LARGE SCALE GENOMIC DNA]</scope>
</reference>
<dbReference type="InterPro" id="IPR050866">
    <property type="entry name" value="CNG_cation_channel"/>
</dbReference>
<proteinExistence type="predicted"/>
<dbReference type="WBParaSite" id="ASIM_0000842901-mRNA-1">
    <property type="protein sequence ID" value="ASIM_0000842901-mRNA-1"/>
    <property type="gene ID" value="ASIM_0000842901"/>
</dbReference>
<dbReference type="GO" id="GO:0030553">
    <property type="term" value="F:cGMP binding"/>
    <property type="evidence" value="ECO:0007669"/>
    <property type="project" value="TreeGrafter"/>
</dbReference>
<dbReference type="InterPro" id="IPR014710">
    <property type="entry name" value="RmlC-like_jellyroll"/>
</dbReference>
<dbReference type="GO" id="GO:0005222">
    <property type="term" value="F:intracellularly cAMP-activated cation channel activity"/>
    <property type="evidence" value="ECO:0007669"/>
    <property type="project" value="TreeGrafter"/>
</dbReference>
<keyword evidence="1" id="KW-1071">Ligand-gated ion channel</keyword>
<keyword evidence="1" id="KW-0407">Ion channel</keyword>
<evidence type="ECO:0000256" key="1">
    <source>
        <dbReference type="ARBA" id="ARBA00023286"/>
    </source>
</evidence>
<feature type="domain" description="Cyclic nucleotide-binding" evidence="2">
    <location>
        <begin position="1"/>
        <end position="87"/>
    </location>
</feature>
<keyword evidence="4" id="KW-1185">Reference proteome</keyword>
<dbReference type="AlphaFoldDB" id="A0A0M3JL99"/>
<dbReference type="Gene3D" id="2.60.120.10">
    <property type="entry name" value="Jelly Rolls"/>
    <property type="match status" value="1"/>
</dbReference>
<dbReference type="PANTHER" id="PTHR45638">
    <property type="entry name" value="CYCLIC NUCLEOTIDE-GATED CATION CHANNEL SUBUNIT A"/>
    <property type="match status" value="1"/>
</dbReference>
<dbReference type="GO" id="GO:0005886">
    <property type="term" value="C:plasma membrane"/>
    <property type="evidence" value="ECO:0007669"/>
    <property type="project" value="TreeGrafter"/>
</dbReference>
<dbReference type="GO" id="GO:0044877">
    <property type="term" value="F:protein-containing complex binding"/>
    <property type="evidence" value="ECO:0007669"/>
    <property type="project" value="TreeGrafter"/>
</dbReference>
<dbReference type="InterPro" id="IPR000595">
    <property type="entry name" value="cNMP-bd_dom"/>
</dbReference>
<evidence type="ECO:0000313" key="4">
    <source>
        <dbReference type="Proteomes" id="UP000267096"/>
    </source>
</evidence>
<dbReference type="PROSITE" id="PS50042">
    <property type="entry name" value="CNMP_BINDING_3"/>
    <property type="match status" value="1"/>
</dbReference>
<dbReference type="OrthoDB" id="421226at2759"/>
<gene>
    <name evidence="3" type="ORF">ASIM_LOCUS8179</name>
</gene>
<dbReference type="GO" id="GO:0017071">
    <property type="term" value="C:intracellular cyclic nucleotide activated cation channel complex"/>
    <property type="evidence" value="ECO:0007669"/>
    <property type="project" value="TreeGrafter"/>
</dbReference>
<name>A0A0M3JL99_ANISI</name>
<keyword evidence="1" id="KW-0813">Transport</keyword>